<reference evidence="2" key="1">
    <citation type="journal article" date="2023" name="Mol. Biol. Evol.">
        <title>Third-Generation Sequencing Reveals the Adaptive Role of the Epigenome in Three Deep-Sea Polychaetes.</title>
        <authorList>
            <person name="Perez M."/>
            <person name="Aroh O."/>
            <person name="Sun Y."/>
            <person name="Lan Y."/>
            <person name="Juniper S.K."/>
            <person name="Young C.R."/>
            <person name="Angers B."/>
            <person name="Qian P.Y."/>
        </authorList>
    </citation>
    <scope>NUCLEOTIDE SEQUENCE</scope>
    <source>
        <strain evidence="2">R07B-5</strain>
    </source>
</reference>
<proteinExistence type="predicted"/>
<protein>
    <submittedName>
        <fullName evidence="2">Uncharacterized protein</fullName>
    </submittedName>
</protein>
<gene>
    <name evidence="2" type="ORF">NP493_1060g01040</name>
</gene>
<evidence type="ECO:0000313" key="3">
    <source>
        <dbReference type="Proteomes" id="UP001209878"/>
    </source>
</evidence>
<feature type="compositionally biased region" description="Polar residues" evidence="1">
    <location>
        <begin position="192"/>
        <end position="206"/>
    </location>
</feature>
<evidence type="ECO:0000256" key="1">
    <source>
        <dbReference type="SAM" id="MobiDB-lite"/>
    </source>
</evidence>
<keyword evidence="3" id="KW-1185">Reference proteome</keyword>
<dbReference type="PANTHER" id="PTHR37915:SF3">
    <property type="match status" value="1"/>
</dbReference>
<dbReference type="EMBL" id="JAODUO010001060">
    <property type="protein sequence ID" value="KAK2171484.1"/>
    <property type="molecule type" value="Genomic_DNA"/>
</dbReference>
<organism evidence="2 3">
    <name type="scientific">Ridgeia piscesae</name>
    <name type="common">Tubeworm</name>
    <dbReference type="NCBI Taxonomy" id="27915"/>
    <lineage>
        <taxon>Eukaryota</taxon>
        <taxon>Metazoa</taxon>
        <taxon>Spiralia</taxon>
        <taxon>Lophotrochozoa</taxon>
        <taxon>Annelida</taxon>
        <taxon>Polychaeta</taxon>
        <taxon>Sedentaria</taxon>
        <taxon>Canalipalpata</taxon>
        <taxon>Sabellida</taxon>
        <taxon>Siboglinidae</taxon>
        <taxon>Ridgeia</taxon>
    </lineage>
</organism>
<dbReference type="Proteomes" id="UP001209878">
    <property type="component" value="Unassembled WGS sequence"/>
</dbReference>
<feature type="compositionally biased region" description="Low complexity" evidence="1">
    <location>
        <begin position="207"/>
        <end position="224"/>
    </location>
</feature>
<feature type="region of interest" description="Disordered" evidence="1">
    <location>
        <begin position="187"/>
        <end position="224"/>
    </location>
</feature>
<dbReference type="PANTHER" id="PTHR37915">
    <property type="match status" value="1"/>
</dbReference>
<comment type="caution">
    <text evidence="2">The sequence shown here is derived from an EMBL/GenBank/DDBJ whole genome shotgun (WGS) entry which is preliminary data.</text>
</comment>
<evidence type="ECO:0000313" key="2">
    <source>
        <dbReference type="EMBL" id="KAK2171484.1"/>
    </source>
</evidence>
<accession>A0AAD9KH56</accession>
<dbReference type="AlphaFoldDB" id="A0AAD9KH56"/>
<sequence length="224" mass="23881">MLRTSAEERRKKSPSFLSLRSQVSILSDAQLDEDGDMPFPPDTAGEAGRSVSFHDAATSPMTTMPDLHSAGQSRASFGLASHPVVQEFLGMYSEVVDFKDQISEMFANKEMMSPAQVLADIEPVEFNEDDRVQPQVEVMHQNTTRSTPQTLALIYAALANERDYPVSSLAGNSKLMSVSTMETMERVDAAASPSTQLTKQPSQSSTGPGAPAAAPAGEAAPGAA</sequence>
<name>A0AAD9KH56_RIDPI</name>
<feature type="region of interest" description="Disordered" evidence="1">
    <location>
        <begin position="27"/>
        <end position="49"/>
    </location>
</feature>